<dbReference type="Proteomes" id="UP000002601">
    <property type="component" value="Chromosome"/>
</dbReference>
<dbReference type="STRING" id="526222.Desal_0341"/>
<keyword evidence="7 9" id="KW-0472">Membrane</keyword>
<keyword evidence="4" id="KW-0997">Cell inner membrane</keyword>
<evidence type="ECO:0000313" key="12">
    <source>
        <dbReference type="Proteomes" id="UP000002601"/>
    </source>
</evidence>
<evidence type="ECO:0000256" key="9">
    <source>
        <dbReference type="SAM" id="Phobius"/>
    </source>
</evidence>
<sequence length="165" mass="18531">MSTTASKFLFKNFDLIISGFFLCITVGVVIINVGLRYLFQGGLFWAEEVATTAFIWSVFVGSAAAYRYKMHIGIDMISKVGPRIWRKFIAVVIDLLMFIINGYIVYLSILYIQANKLKRTPVLDIPAIYVNLALTVGFSLMAVYALAFLYQDLGKLFGKQAEEGE</sequence>
<protein>
    <submittedName>
        <fullName evidence="11">Tripartite ATP-independent periplasmic transporter DctQ component</fullName>
    </submittedName>
</protein>
<evidence type="ECO:0000256" key="3">
    <source>
        <dbReference type="ARBA" id="ARBA00022475"/>
    </source>
</evidence>
<dbReference type="eggNOG" id="COG3090">
    <property type="taxonomic scope" value="Bacteria"/>
</dbReference>
<evidence type="ECO:0000256" key="4">
    <source>
        <dbReference type="ARBA" id="ARBA00022519"/>
    </source>
</evidence>
<dbReference type="GO" id="GO:0005886">
    <property type="term" value="C:plasma membrane"/>
    <property type="evidence" value="ECO:0007669"/>
    <property type="project" value="UniProtKB-SubCell"/>
</dbReference>
<dbReference type="AlphaFoldDB" id="C6BWG4"/>
<dbReference type="HOGENOM" id="CLU_086356_9_4_7"/>
<keyword evidence="12" id="KW-1185">Reference proteome</keyword>
<keyword evidence="5 9" id="KW-0812">Transmembrane</keyword>
<evidence type="ECO:0000313" key="11">
    <source>
        <dbReference type="EMBL" id="ACS78408.1"/>
    </source>
</evidence>
<keyword evidence="2" id="KW-0813">Transport</keyword>
<evidence type="ECO:0000259" key="10">
    <source>
        <dbReference type="Pfam" id="PF04290"/>
    </source>
</evidence>
<proteinExistence type="inferred from homology"/>
<dbReference type="GO" id="GO:0022857">
    <property type="term" value="F:transmembrane transporter activity"/>
    <property type="evidence" value="ECO:0007669"/>
    <property type="project" value="TreeGrafter"/>
</dbReference>
<dbReference type="PANTHER" id="PTHR35011:SF2">
    <property type="entry name" value="2,3-DIKETO-L-GULONATE TRAP TRANSPORTER SMALL PERMEASE PROTEIN YIAM"/>
    <property type="match status" value="1"/>
</dbReference>
<dbReference type="EMBL" id="CP001649">
    <property type="protein sequence ID" value="ACS78408.1"/>
    <property type="molecule type" value="Genomic_DNA"/>
</dbReference>
<feature type="domain" description="Tripartite ATP-independent periplasmic transporters DctQ component" evidence="10">
    <location>
        <begin position="26"/>
        <end position="153"/>
    </location>
</feature>
<comment type="similarity">
    <text evidence="8">Belongs to the TRAP transporter small permease family.</text>
</comment>
<name>C6BWG4_MARSD</name>
<dbReference type="GO" id="GO:0015740">
    <property type="term" value="P:C4-dicarboxylate transport"/>
    <property type="evidence" value="ECO:0007669"/>
    <property type="project" value="TreeGrafter"/>
</dbReference>
<dbReference type="Pfam" id="PF04290">
    <property type="entry name" value="DctQ"/>
    <property type="match status" value="1"/>
</dbReference>
<dbReference type="PANTHER" id="PTHR35011">
    <property type="entry name" value="2,3-DIKETO-L-GULONATE TRAP TRANSPORTER SMALL PERMEASE PROTEIN YIAM"/>
    <property type="match status" value="1"/>
</dbReference>
<evidence type="ECO:0000256" key="1">
    <source>
        <dbReference type="ARBA" id="ARBA00004429"/>
    </source>
</evidence>
<dbReference type="InterPro" id="IPR007387">
    <property type="entry name" value="TRAP_DctQ"/>
</dbReference>
<accession>C6BWG4</accession>
<evidence type="ECO:0000256" key="6">
    <source>
        <dbReference type="ARBA" id="ARBA00022989"/>
    </source>
</evidence>
<keyword evidence="3" id="KW-1003">Cell membrane</keyword>
<dbReference type="OrthoDB" id="5454104at2"/>
<keyword evidence="6 9" id="KW-1133">Transmembrane helix</keyword>
<evidence type="ECO:0000256" key="5">
    <source>
        <dbReference type="ARBA" id="ARBA00022692"/>
    </source>
</evidence>
<comment type="subcellular location">
    <subcellularLocation>
        <location evidence="1">Cell inner membrane</location>
        <topology evidence="1">Multi-pass membrane protein</topology>
    </subcellularLocation>
</comment>
<reference evidence="11 12" key="1">
    <citation type="submission" date="2009-06" db="EMBL/GenBank/DDBJ databases">
        <title>Complete sequence of Desulfovibrio salexigens DSM 2638.</title>
        <authorList>
            <consortium name="US DOE Joint Genome Institute"/>
            <person name="Lucas S."/>
            <person name="Copeland A."/>
            <person name="Lapidus A."/>
            <person name="Glavina del Rio T."/>
            <person name="Tice H."/>
            <person name="Bruce D."/>
            <person name="Goodwin L."/>
            <person name="Pitluck S."/>
            <person name="Munk A.C."/>
            <person name="Brettin T."/>
            <person name="Detter J.C."/>
            <person name="Han C."/>
            <person name="Tapia R."/>
            <person name="Larimer F."/>
            <person name="Land M."/>
            <person name="Hauser L."/>
            <person name="Kyrpides N."/>
            <person name="Anderson I."/>
            <person name="Wall J.D."/>
            <person name="Arkin A.P."/>
            <person name="Dehal P."/>
            <person name="Chivian D."/>
            <person name="Giles B."/>
            <person name="Hazen T.C."/>
        </authorList>
    </citation>
    <scope>NUCLEOTIDE SEQUENCE [LARGE SCALE GENOMIC DNA]</scope>
    <source>
        <strain evidence="12">ATCC 14822 / DSM 2638 / NCIMB 8403 / VKM B-1763</strain>
    </source>
</reference>
<feature type="transmembrane region" description="Helical" evidence="9">
    <location>
        <begin position="12"/>
        <end position="37"/>
    </location>
</feature>
<evidence type="ECO:0000256" key="8">
    <source>
        <dbReference type="ARBA" id="ARBA00038436"/>
    </source>
</evidence>
<evidence type="ECO:0000256" key="7">
    <source>
        <dbReference type="ARBA" id="ARBA00023136"/>
    </source>
</evidence>
<dbReference type="KEGG" id="dsa:Desal_0341"/>
<dbReference type="RefSeq" id="WP_012765934.1">
    <property type="nucleotide sequence ID" value="NC_012881.1"/>
</dbReference>
<organism evidence="11 12">
    <name type="scientific">Maridesulfovibrio salexigens (strain ATCC 14822 / DSM 2638 / NCIMB 8403 / VKM B-1763)</name>
    <name type="common">Desulfovibrio salexigens</name>
    <dbReference type="NCBI Taxonomy" id="526222"/>
    <lineage>
        <taxon>Bacteria</taxon>
        <taxon>Pseudomonadati</taxon>
        <taxon>Thermodesulfobacteriota</taxon>
        <taxon>Desulfovibrionia</taxon>
        <taxon>Desulfovibrionales</taxon>
        <taxon>Desulfovibrionaceae</taxon>
        <taxon>Maridesulfovibrio</taxon>
    </lineage>
</organism>
<dbReference type="InterPro" id="IPR055348">
    <property type="entry name" value="DctQ"/>
</dbReference>
<feature type="transmembrane region" description="Helical" evidence="9">
    <location>
        <begin position="126"/>
        <end position="150"/>
    </location>
</feature>
<evidence type="ECO:0000256" key="2">
    <source>
        <dbReference type="ARBA" id="ARBA00022448"/>
    </source>
</evidence>
<feature type="transmembrane region" description="Helical" evidence="9">
    <location>
        <begin position="49"/>
        <end position="68"/>
    </location>
</feature>
<gene>
    <name evidence="11" type="ordered locus">Desal_0341</name>
</gene>
<feature type="transmembrane region" description="Helical" evidence="9">
    <location>
        <begin position="88"/>
        <end position="114"/>
    </location>
</feature>